<dbReference type="SUPFAM" id="SSF53720">
    <property type="entry name" value="ALDH-like"/>
    <property type="match status" value="1"/>
</dbReference>
<keyword evidence="3 7" id="KW-0641">Proline biosynthesis</keyword>
<comment type="caution">
    <text evidence="9">The sequence shown here is derived from an EMBL/GenBank/DDBJ whole genome shotgun (WGS) entry which is preliminary data.</text>
</comment>
<dbReference type="PIRSF" id="PIRSF000151">
    <property type="entry name" value="GPR"/>
    <property type="match status" value="1"/>
</dbReference>
<comment type="subcellular location">
    <subcellularLocation>
        <location evidence="7">Cytoplasm</location>
    </subcellularLocation>
</comment>
<dbReference type="InterPro" id="IPR015590">
    <property type="entry name" value="Aldehyde_DH_dom"/>
</dbReference>
<keyword evidence="2 7" id="KW-0028">Amino-acid biosynthesis</keyword>
<dbReference type="Gene3D" id="3.40.309.10">
    <property type="entry name" value="Aldehyde Dehydrogenase, Chain A, domain 2"/>
    <property type="match status" value="1"/>
</dbReference>
<dbReference type="PANTHER" id="PTHR11063:SF8">
    <property type="entry name" value="DELTA-1-PYRROLINE-5-CARBOXYLATE SYNTHASE"/>
    <property type="match status" value="1"/>
</dbReference>
<name>A0ABT6C3K4_9MICO</name>
<accession>A0ABT6C3K4</accession>
<dbReference type="PROSITE" id="PS01223">
    <property type="entry name" value="PROA"/>
    <property type="match status" value="1"/>
</dbReference>
<dbReference type="InterPro" id="IPR016161">
    <property type="entry name" value="Ald_DH/histidinol_DH"/>
</dbReference>
<evidence type="ECO:0000256" key="1">
    <source>
        <dbReference type="ARBA" id="ARBA00004985"/>
    </source>
</evidence>
<protein>
    <recommendedName>
        <fullName evidence="7">Gamma-glutamyl phosphate reductase</fullName>
        <shortName evidence="7">GPR</shortName>
        <ecNumber evidence="7">1.2.1.41</ecNumber>
    </recommendedName>
    <alternativeName>
        <fullName evidence="7">Glutamate-5-semialdehyde dehydrogenase</fullName>
    </alternativeName>
    <alternativeName>
        <fullName evidence="7">Glutamyl-gamma-semialdehyde dehydrogenase</fullName>
        <shortName evidence="7">GSA dehydrogenase</shortName>
    </alternativeName>
</protein>
<keyword evidence="10" id="KW-1185">Reference proteome</keyword>
<evidence type="ECO:0000256" key="5">
    <source>
        <dbReference type="ARBA" id="ARBA00023002"/>
    </source>
</evidence>
<dbReference type="CDD" id="cd07079">
    <property type="entry name" value="ALDH_F18-19_ProA-GPR"/>
    <property type="match status" value="1"/>
</dbReference>
<organism evidence="9 10">
    <name type="scientific">Luteipulveratus flavus</name>
    <dbReference type="NCBI Taxonomy" id="3031728"/>
    <lineage>
        <taxon>Bacteria</taxon>
        <taxon>Bacillati</taxon>
        <taxon>Actinomycetota</taxon>
        <taxon>Actinomycetes</taxon>
        <taxon>Micrococcales</taxon>
        <taxon>Dermacoccaceae</taxon>
        <taxon>Luteipulveratus</taxon>
    </lineage>
</organism>
<evidence type="ECO:0000313" key="10">
    <source>
        <dbReference type="Proteomes" id="UP001528912"/>
    </source>
</evidence>
<dbReference type="RefSeq" id="WP_277191079.1">
    <property type="nucleotide sequence ID" value="NZ_JAROAV010000010.1"/>
</dbReference>
<evidence type="ECO:0000259" key="8">
    <source>
        <dbReference type="Pfam" id="PF00171"/>
    </source>
</evidence>
<dbReference type="HAMAP" id="MF_00412">
    <property type="entry name" value="ProA"/>
    <property type="match status" value="1"/>
</dbReference>
<keyword evidence="7" id="KW-0963">Cytoplasm</keyword>
<dbReference type="InterPro" id="IPR012134">
    <property type="entry name" value="Glu-5-SA_DH"/>
</dbReference>
<feature type="domain" description="Aldehyde dehydrogenase" evidence="8">
    <location>
        <begin position="3"/>
        <end position="283"/>
    </location>
</feature>
<dbReference type="NCBIfam" id="NF001221">
    <property type="entry name" value="PRK00197.1"/>
    <property type="match status" value="1"/>
</dbReference>
<gene>
    <name evidence="7" type="primary">proA</name>
    <name evidence="9" type="ORF">P4R38_03560</name>
</gene>
<dbReference type="InterPro" id="IPR020593">
    <property type="entry name" value="G-glutamylP_reductase_CS"/>
</dbReference>
<proteinExistence type="inferred from homology"/>
<dbReference type="PANTHER" id="PTHR11063">
    <property type="entry name" value="GLUTAMATE SEMIALDEHYDE DEHYDROGENASE"/>
    <property type="match status" value="1"/>
</dbReference>
<evidence type="ECO:0000256" key="2">
    <source>
        <dbReference type="ARBA" id="ARBA00022605"/>
    </source>
</evidence>
<dbReference type="Gene3D" id="3.40.605.10">
    <property type="entry name" value="Aldehyde Dehydrogenase, Chain A, domain 1"/>
    <property type="match status" value="1"/>
</dbReference>
<evidence type="ECO:0000256" key="3">
    <source>
        <dbReference type="ARBA" id="ARBA00022650"/>
    </source>
</evidence>
<evidence type="ECO:0000256" key="6">
    <source>
        <dbReference type="ARBA" id="ARBA00049024"/>
    </source>
</evidence>
<dbReference type="EMBL" id="JAROAV010000010">
    <property type="protein sequence ID" value="MDF8263325.1"/>
    <property type="molecule type" value="Genomic_DNA"/>
</dbReference>
<evidence type="ECO:0000313" key="9">
    <source>
        <dbReference type="EMBL" id="MDF8263325.1"/>
    </source>
</evidence>
<dbReference type="Pfam" id="PF00171">
    <property type="entry name" value="Aldedh"/>
    <property type="match status" value="1"/>
</dbReference>
<dbReference type="GO" id="GO:0004350">
    <property type="term" value="F:glutamate-5-semialdehyde dehydrogenase activity"/>
    <property type="evidence" value="ECO:0007669"/>
    <property type="project" value="UniProtKB-EC"/>
</dbReference>
<dbReference type="EC" id="1.2.1.41" evidence="7"/>
<evidence type="ECO:0000256" key="4">
    <source>
        <dbReference type="ARBA" id="ARBA00022857"/>
    </source>
</evidence>
<dbReference type="NCBIfam" id="TIGR00407">
    <property type="entry name" value="proA"/>
    <property type="match status" value="1"/>
</dbReference>
<keyword evidence="4 7" id="KW-0521">NADP</keyword>
<sequence>MQSSQARIDSAAKAARAASRRLALLPRAEKDAALHAMANALEAASDRVVAANDQDVERGARAGMPESLQDRLRLTPQRVVAVADALRDLAALPDPVGDVVRGSTLANGLQIRQVRVPMGVVGMIYESRPNVTVDAAGLGLKSGNAMILRGGSAAADSNAALVDVMRTALSAQGLPADAVQLLDGGREDVGALITARGLVDLVIPRGGADLIRTVVTQATVPVIETGVGNCHVYVDAAADLDMALAIAVNSKTHRPSVCNAAESLLVHQSVARDFLPKVLAELAGAGVLLHTDEAASTAARVAGVSYEPVTDEDWATEHLAMEMSVGVVPSLDAALDHIDRFGTRHTEAIVTGDRRAARRFSAEVDAAVVTVNASTRFTDGGEFGFGAEIGISTQKLHARGPMALQELTSTKWVVEGDGQVRV</sequence>
<dbReference type="InterPro" id="IPR000965">
    <property type="entry name" value="GPR_dom"/>
</dbReference>
<comment type="catalytic activity">
    <reaction evidence="6 7">
        <text>L-glutamate 5-semialdehyde + phosphate + NADP(+) = L-glutamyl 5-phosphate + NADPH + H(+)</text>
        <dbReference type="Rhea" id="RHEA:19541"/>
        <dbReference type="ChEBI" id="CHEBI:15378"/>
        <dbReference type="ChEBI" id="CHEBI:43474"/>
        <dbReference type="ChEBI" id="CHEBI:57783"/>
        <dbReference type="ChEBI" id="CHEBI:58066"/>
        <dbReference type="ChEBI" id="CHEBI:58274"/>
        <dbReference type="ChEBI" id="CHEBI:58349"/>
        <dbReference type="EC" id="1.2.1.41"/>
    </reaction>
</comment>
<comment type="similarity">
    <text evidence="7">Belongs to the gamma-glutamyl phosphate reductase family.</text>
</comment>
<dbReference type="InterPro" id="IPR016163">
    <property type="entry name" value="Ald_DH_C"/>
</dbReference>
<comment type="function">
    <text evidence="7">Catalyzes the NADPH-dependent reduction of L-glutamate 5-phosphate into L-glutamate 5-semialdehyde and phosphate. The product spontaneously undergoes cyclization to form 1-pyrroline-5-carboxylate.</text>
</comment>
<reference evidence="9 10" key="1">
    <citation type="submission" date="2023-03" db="EMBL/GenBank/DDBJ databases">
        <title>YIM 133296 draft genome.</title>
        <authorList>
            <person name="Xiong L."/>
        </authorList>
    </citation>
    <scope>NUCLEOTIDE SEQUENCE [LARGE SCALE GENOMIC DNA]</scope>
    <source>
        <strain evidence="9 10">YIM 133296</strain>
    </source>
</reference>
<dbReference type="InterPro" id="IPR016162">
    <property type="entry name" value="Ald_DH_N"/>
</dbReference>
<comment type="pathway">
    <text evidence="1 7">Amino-acid biosynthesis; L-proline biosynthesis; L-glutamate 5-semialdehyde from L-glutamate: step 2/2.</text>
</comment>
<evidence type="ECO:0000256" key="7">
    <source>
        <dbReference type="HAMAP-Rule" id="MF_00412"/>
    </source>
</evidence>
<keyword evidence="5 7" id="KW-0560">Oxidoreductase</keyword>
<dbReference type="Proteomes" id="UP001528912">
    <property type="component" value="Unassembled WGS sequence"/>
</dbReference>